<dbReference type="EC" id="4.2.2.n1" evidence="3"/>
<evidence type="ECO:0000313" key="4">
    <source>
        <dbReference type="Proteomes" id="UP001248581"/>
    </source>
</evidence>
<dbReference type="Gene3D" id="1.10.530.10">
    <property type="match status" value="1"/>
</dbReference>
<dbReference type="CDD" id="cd00254">
    <property type="entry name" value="LT-like"/>
    <property type="match status" value="1"/>
</dbReference>
<organism evidence="3 4">
    <name type="scientific">Thalassotalea nanhaiensis</name>
    <dbReference type="NCBI Taxonomy" id="3065648"/>
    <lineage>
        <taxon>Bacteria</taxon>
        <taxon>Pseudomonadati</taxon>
        <taxon>Pseudomonadota</taxon>
        <taxon>Gammaproteobacteria</taxon>
        <taxon>Alteromonadales</taxon>
        <taxon>Colwelliaceae</taxon>
        <taxon>Thalassotalea</taxon>
    </lineage>
</organism>
<gene>
    <name evidence="3" type="ORF">RI845_15745</name>
</gene>
<protein>
    <submittedName>
        <fullName evidence="3">Lytic transglycosylase domain-containing protein</fullName>
        <ecNumber evidence="3">4.2.2.n1</ecNumber>
    </submittedName>
</protein>
<evidence type="ECO:0000256" key="1">
    <source>
        <dbReference type="ARBA" id="ARBA00007734"/>
    </source>
</evidence>
<dbReference type="RefSeq" id="WP_348387123.1">
    <property type="nucleotide sequence ID" value="NZ_CP134146.1"/>
</dbReference>
<dbReference type="InterPro" id="IPR023346">
    <property type="entry name" value="Lysozyme-like_dom_sf"/>
</dbReference>
<proteinExistence type="inferred from homology"/>
<dbReference type="PANTHER" id="PTHR37423">
    <property type="entry name" value="SOLUBLE LYTIC MUREIN TRANSGLYCOSYLASE-RELATED"/>
    <property type="match status" value="1"/>
</dbReference>
<sequence length="210" mass="23084">MRTNSSTIKAWLTTALTLSGLLLIPASYANSPLVYKYKSKQGIPSFSDIEPQNVRYKIVQVGCFACNVNSMVNWYKTPLNTISYNDLILKNAFLHNVDPALIRAIIHAESHFKENATSKVGAQGLMQLMPATAKELGVKDSLKAADNIQGGVKHLAKLLKKYRGNIKLVAAAYNAGEGAVKKYGGVPPYGETLVYVDRVKILHSRYRQNG</sequence>
<name>A0ABY9TGW1_9GAMM</name>
<dbReference type="EMBL" id="CP134146">
    <property type="protein sequence ID" value="WNC67965.1"/>
    <property type="molecule type" value="Genomic_DNA"/>
</dbReference>
<dbReference type="PANTHER" id="PTHR37423:SF2">
    <property type="entry name" value="MEMBRANE-BOUND LYTIC MUREIN TRANSGLYCOSYLASE C"/>
    <property type="match status" value="1"/>
</dbReference>
<dbReference type="InterPro" id="IPR008258">
    <property type="entry name" value="Transglycosylase_SLT_dom_1"/>
</dbReference>
<reference evidence="4" key="1">
    <citation type="submission" date="2023-09" db="EMBL/GenBank/DDBJ databases">
        <authorList>
            <person name="Li S."/>
            <person name="Li X."/>
            <person name="Zhang C."/>
            <person name="Zhao Z."/>
        </authorList>
    </citation>
    <scope>NUCLEOTIDE SEQUENCE [LARGE SCALE GENOMIC DNA]</scope>
    <source>
        <strain evidence="4">SQ345</strain>
    </source>
</reference>
<dbReference type="GO" id="GO:0016829">
    <property type="term" value="F:lyase activity"/>
    <property type="evidence" value="ECO:0007669"/>
    <property type="project" value="UniProtKB-KW"/>
</dbReference>
<evidence type="ECO:0000313" key="3">
    <source>
        <dbReference type="EMBL" id="WNC67965.1"/>
    </source>
</evidence>
<evidence type="ECO:0000259" key="2">
    <source>
        <dbReference type="Pfam" id="PF01464"/>
    </source>
</evidence>
<accession>A0ABY9TGW1</accession>
<keyword evidence="3" id="KW-0456">Lyase</keyword>
<dbReference type="SUPFAM" id="SSF53955">
    <property type="entry name" value="Lysozyme-like"/>
    <property type="match status" value="1"/>
</dbReference>
<keyword evidence="4" id="KW-1185">Reference proteome</keyword>
<dbReference type="Proteomes" id="UP001248581">
    <property type="component" value="Chromosome"/>
</dbReference>
<comment type="similarity">
    <text evidence="1">Belongs to the transglycosylase Slt family.</text>
</comment>
<dbReference type="Pfam" id="PF01464">
    <property type="entry name" value="SLT"/>
    <property type="match status" value="1"/>
</dbReference>
<feature type="domain" description="Transglycosylase SLT" evidence="2">
    <location>
        <begin position="88"/>
        <end position="184"/>
    </location>
</feature>